<reference evidence="1 2" key="1">
    <citation type="submission" date="2015-11" db="EMBL/GenBank/DDBJ databases">
        <title>Expanding the genomic diversity of Burkholderia species for the development of highly accurate diagnostics.</title>
        <authorList>
            <person name="Sahl J."/>
            <person name="Keim P."/>
            <person name="Wagner D."/>
        </authorList>
    </citation>
    <scope>NUCLEOTIDE SEQUENCE [LARGE SCALE GENOMIC DNA]</scope>
    <source>
        <strain evidence="1 2">MSMB793WGS</strain>
    </source>
</reference>
<evidence type="ECO:0000313" key="1">
    <source>
        <dbReference type="EMBL" id="KWN04824.1"/>
    </source>
</evidence>
<sequence length="163" mass="18156">MTLTNLHTGKSQPLGTILGSVLLPAEVVRHSGELAEDFFSDAEKCEFCGDPVETYAIPRWVSRNREALLPDLAAFGYRQAEGGYRGRQEQIVATASVDMHTDGEGLVLMVVLHNDELTFRQGRVRHKPQAGDWFIFDDRRPHGVVEAPGRSTFIGWNVPIEPL</sequence>
<dbReference type="Proteomes" id="UP000068016">
    <property type="component" value="Unassembled WGS sequence"/>
</dbReference>
<evidence type="ECO:0000313" key="2">
    <source>
        <dbReference type="Proteomes" id="UP000068016"/>
    </source>
</evidence>
<comment type="caution">
    <text evidence="1">The sequence shown here is derived from an EMBL/GenBank/DDBJ whole genome shotgun (WGS) entry which is preliminary data.</text>
</comment>
<name>A0A108E548_9BURK</name>
<dbReference type="AlphaFoldDB" id="A0A108E548"/>
<dbReference type="RefSeq" id="WP_060348812.1">
    <property type="nucleotide sequence ID" value="NZ_LPLZ01000090.1"/>
</dbReference>
<accession>A0A108E548</accession>
<protein>
    <recommendedName>
        <fullName evidence="3">2OG-Fe(II) oxygenase</fullName>
    </recommendedName>
</protein>
<dbReference type="EMBL" id="LPLZ01000090">
    <property type="protein sequence ID" value="KWN04824.1"/>
    <property type="molecule type" value="Genomic_DNA"/>
</dbReference>
<gene>
    <name evidence="1" type="ORF">WT83_30480</name>
</gene>
<evidence type="ECO:0008006" key="3">
    <source>
        <dbReference type="Google" id="ProtNLM"/>
    </source>
</evidence>
<organism evidence="1 2">
    <name type="scientific">Burkholderia territorii</name>
    <dbReference type="NCBI Taxonomy" id="1503055"/>
    <lineage>
        <taxon>Bacteria</taxon>
        <taxon>Pseudomonadati</taxon>
        <taxon>Pseudomonadota</taxon>
        <taxon>Betaproteobacteria</taxon>
        <taxon>Burkholderiales</taxon>
        <taxon>Burkholderiaceae</taxon>
        <taxon>Burkholderia</taxon>
        <taxon>Burkholderia cepacia complex</taxon>
    </lineage>
</organism>
<proteinExistence type="predicted"/>